<sequence>MRFPGAQVIAIDDQLNDLQGIVSALQSTGVGVLPFHYKGSRSIRRCHPGVRIVFSDIGLIASAGPPIQQHRAVAAVLDTVLVEENGPWLLIAWTAAPNQVPDLHNVLLDSLGARAPIKSIPLSKNNFLDARGKFKIKEIAIAINTEVSTDPVVGAIFDLEIRAASAARDISRSIADLASHGQSNNGGPTIADVLKALSKAVDGGEPRPENVFQAVAPAFGDRLVRKVIRSSERQLWSEAFGCATTATLNDDQKAELNTSLHLDPSGSAGERGALSRVPIDLHSVLQRLIGCELTTLIHQHFLKADKTKKSLVQSWKLDNPNSNTSQQPIDEDLFDLFAHACRWWLLEVVPACDVSNQKRGMRRALVCLGVPHFLGNQDSAGDHVVKLPTLKLDGELIGLYATAKVTLSPPPRQIGKIKPLGRLRDQLLDGVMQHVANSQSRLGWTSF</sequence>
<dbReference type="RefSeq" id="WP_238209110.1">
    <property type="nucleotide sequence ID" value="NZ_JBHTND010000034.1"/>
</dbReference>
<organism evidence="1 2">
    <name type="scientific">Methylobacterium marchantiae</name>
    <dbReference type="NCBI Taxonomy" id="600331"/>
    <lineage>
        <taxon>Bacteria</taxon>
        <taxon>Pseudomonadati</taxon>
        <taxon>Pseudomonadota</taxon>
        <taxon>Alphaproteobacteria</taxon>
        <taxon>Hyphomicrobiales</taxon>
        <taxon>Methylobacteriaceae</taxon>
        <taxon>Methylobacterium</taxon>
    </lineage>
</organism>
<protein>
    <submittedName>
        <fullName evidence="1">Uncharacterized protein</fullName>
    </submittedName>
</protein>
<comment type="caution">
    <text evidence="1">The sequence shown here is derived from an EMBL/GenBank/DDBJ whole genome shotgun (WGS) entry which is preliminary data.</text>
</comment>
<evidence type="ECO:0000313" key="1">
    <source>
        <dbReference type="EMBL" id="MFD1303661.1"/>
    </source>
</evidence>
<keyword evidence="2" id="KW-1185">Reference proteome</keyword>
<dbReference type="Proteomes" id="UP001597176">
    <property type="component" value="Unassembled WGS sequence"/>
</dbReference>
<accession>A0ABW3X3Y6</accession>
<dbReference type="EMBL" id="JBHTND010000034">
    <property type="protein sequence ID" value="MFD1303661.1"/>
    <property type="molecule type" value="Genomic_DNA"/>
</dbReference>
<gene>
    <name evidence="1" type="ORF">ACFQ4G_18995</name>
</gene>
<proteinExistence type="predicted"/>
<reference evidence="2" key="1">
    <citation type="journal article" date="2019" name="Int. J. Syst. Evol. Microbiol.">
        <title>The Global Catalogue of Microorganisms (GCM) 10K type strain sequencing project: providing services to taxonomists for standard genome sequencing and annotation.</title>
        <authorList>
            <consortium name="The Broad Institute Genomics Platform"/>
            <consortium name="The Broad Institute Genome Sequencing Center for Infectious Disease"/>
            <person name="Wu L."/>
            <person name="Ma J."/>
        </authorList>
    </citation>
    <scope>NUCLEOTIDE SEQUENCE [LARGE SCALE GENOMIC DNA]</scope>
    <source>
        <strain evidence="2">CCUG 56108</strain>
    </source>
</reference>
<evidence type="ECO:0000313" key="2">
    <source>
        <dbReference type="Proteomes" id="UP001597176"/>
    </source>
</evidence>
<name>A0ABW3X3Y6_9HYPH</name>